<evidence type="ECO:0000256" key="3">
    <source>
        <dbReference type="ARBA" id="ARBA00022801"/>
    </source>
</evidence>
<dbReference type="Pfam" id="PF07687">
    <property type="entry name" value="M20_dimer"/>
    <property type="match status" value="1"/>
</dbReference>
<feature type="binding site" evidence="7">
    <location>
        <position position="108"/>
    </location>
    <ligand>
        <name>Zn(2+)</name>
        <dbReference type="ChEBI" id="CHEBI:29105"/>
        <label>1</label>
    </ligand>
</feature>
<keyword evidence="2 7" id="KW-0479">Metal-binding</keyword>
<dbReference type="Gene3D" id="3.40.630.10">
    <property type="entry name" value="Zn peptidases"/>
    <property type="match status" value="1"/>
</dbReference>
<reference evidence="10 11" key="1">
    <citation type="submission" date="2010-11" db="EMBL/GenBank/DDBJ databases">
        <authorList>
            <person name="Durkin A.S."/>
            <person name="Madupu R."/>
            <person name="Torralba M."/>
            <person name="Gillis M."/>
            <person name="Methe B."/>
            <person name="Sutton G."/>
            <person name="Nelson K.E."/>
        </authorList>
    </citation>
    <scope>NUCLEOTIDE SEQUENCE [LARGE SCALE GENOMIC DNA]</scope>
    <source>
        <strain evidence="10 11">UPII 345-E</strain>
    </source>
</reference>
<dbReference type="PANTHER" id="PTHR42994:SF2">
    <property type="entry name" value="PEPTIDASE"/>
    <property type="match status" value="1"/>
</dbReference>
<accession>E4L9G7</accession>
<evidence type="ECO:0000256" key="6">
    <source>
        <dbReference type="PIRSR" id="PIRSR001123-1"/>
    </source>
</evidence>
<dbReference type="GO" id="GO:0046872">
    <property type="term" value="F:metal ion binding"/>
    <property type="evidence" value="ECO:0007669"/>
    <property type="project" value="UniProtKB-UniRule"/>
</dbReference>
<evidence type="ECO:0000256" key="4">
    <source>
        <dbReference type="ARBA" id="ARBA00022833"/>
    </source>
</evidence>
<comment type="cofactor">
    <cofactor evidence="1">
        <name>Zn(2+)</name>
        <dbReference type="ChEBI" id="CHEBI:29105"/>
    </cofactor>
</comment>
<sequence length="375" mass="40907">MVNKVRMKETFCELVSIYAASKKEREVCDYLKCKLKDLGASIIVEDSAGEKTGGNSGNLIAIFPETQEGLPSIAITGHMDCVEKCKNIKPILKDGVFRSDGTTVLGSDDKAGVTVILEGLYQMKEKKTPHGKLTVIFTIQEEIGLMGSRYFDATLAGDVDYGYTFDGDGEAGTVYNAGPSQYTMEYTITGRAAHAGMEPEKGINAIQIAGIAIANSPTGKIDDETTCNIGTIEGGLATNIVPETCIVHCEARSRNNEKLEKTVEKIDNAFKNATAKYKDAKLTIKKNKEYEAFNIKEDHEAMKLFAKACKNGGYKLDIRQSNGGSDSNLFVTHGFETLLVGVGMTDFHTNKESLKEKDLYEAGDLVWQIINAQTE</sequence>
<dbReference type="RefSeq" id="WP_007554742.1">
    <property type="nucleotide sequence ID" value="NZ_AENT01000024.1"/>
</dbReference>
<gene>
    <name evidence="10" type="ORF">HMPREF9220_0391</name>
</gene>
<proteinExistence type="inferred from homology"/>
<dbReference type="OrthoDB" id="9804934at2"/>
<comment type="similarity">
    <text evidence="5">Belongs to the peptidase M42 family.</text>
</comment>
<dbReference type="AlphaFoldDB" id="E4L9G7"/>
<dbReference type="SUPFAM" id="SSF55031">
    <property type="entry name" value="Bacterial exopeptidase dimerisation domain"/>
    <property type="match status" value="1"/>
</dbReference>
<dbReference type="InterPro" id="IPR010162">
    <property type="entry name" value="PepT-like"/>
</dbReference>
<feature type="binding site" evidence="7">
    <location>
        <position position="142"/>
    </location>
    <ligand>
        <name>Zn(2+)</name>
        <dbReference type="ChEBI" id="CHEBI:29105"/>
        <label>2</label>
    </ligand>
</feature>
<evidence type="ECO:0000256" key="5">
    <source>
        <dbReference type="PIRNR" id="PIRNR001123"/>
    </source>
</evidence>
<evidence type="ECO:0000256" key="7">
    <source>
        <dbReference type="PIRSR" id="PIRSR001123-2"/>
    </source>
</evidence>
<name>E4L9G7_9FIRM</name>
<dbReference type="NCBIfam" id="TIGR01883">
    <property type="entry name" value="PepT-like"/>
    <property type="match status" value="1"/>
</dbReference>
<dbReference type="InterPro" id="IPR011650">
    <property type="entry name" value="Peptidase_M20_dimer"/>
</dbReference>
<dbReference type="InterPro" id="IPR008007">
    <property type="entry name" value="Peptidase_M42"/>
</dbReference>
<evidence type="ECO:0000259" key="9">
    <source>
        <dbReference type="Pfam" id="PF07687"/>
    </source>
</evidence>
<dbReference type="GO" id="GO:0004177">
    <property type="term" value="F:aminopeptidase activity"/>
    <property type="evidence" value="ECO:0007669"/>
    <property type="project" value="UniProtKB-UniRule"/>
</dbReference>
<dbReference type="InterPro" id="IPR036264">
    <property type="entry name" value="Bact_exopeptidase_dim_dom"/>
</dbReference>
<dbReference type="Gene3D" id="3.30.70.360">
    <property type="match status" value="1"/>
</dbReference>
<dbReference type="PANTHER" id="PTHR42994">
    <property type="entry name" value="PEPTIDASE T"/>
    <property type="match status" value="1"/>
</dbReference>
<keyword evidence="3" id="KW-0378">Hydrolase</keyword>
<organism evidence="10 11">
    <name type="scientific">Dialister micraerophilus UPII 345-E</name>
    <dbReference type="NCBI Taxonomy" id="910314"/>
    <lineage>
        <taxon>Bacteria</taxon>
        <taxon>Bacillati</taxon>
        <taxon>Bacillota</taxon>
        <taxon>Negativicutes</taxon>
        <taxon>Veillonellales</taxon>
        <taxon>Veillonellaceae</taxon>
        <taxon>Dialister</taxon>
    </lineage>
</organism>
<evidence type="ECO:0000256" key="1">
    <source>
        <dbReference type="ARBA" id="ARBA00001947"/>
    </source>
</evidence>
<dbReference type="eggNOG" id="COG2195">
    <property type="taxonomic scope" value="Bacteria"/>
</dbReference>
<dbReference type="InterPro" id="IPR002933">
    <property type="entry name" value="Peptidase_M20"/>
</dbReference>
<feature type="active site" description="Proton acceptor" evidence="6">
    <location>
        <position position="141"/>
    </location>
</feature>
<keyword evidence="8" id="KW-0175">Coiled coil</keyword>
<dbReference type="SUPFAM" id="SSF53187">
    <property type="entry name" value="Zn-dependent exopeptidases"/>
    <property type="match status" value="1"/>
</dbReference>
<protein>
    <submittedName>
        <fullName evidence="10">Peptidase T-like protein</fullName>
    </submittedName>
</protein>
<dbReference type="PIRSF" id="PIRSF001123">
    <property type="entry name" value="PepA_GA"/>
    <property type="match status" value="1"/>
</dbReference>
<keyword evidence="4" id="KW-0862">Zinc</keyword>
<feature type="binding site" evidence="7">
    <location>
        <position position="108"/>
    </location>
    <ligand>
        <name>Zn(2+)</name>
        <dbReference type="ChEBI" id="CHEBI:29105"/>
        <label>2</label>
    </ligand>
</feature>
<evidence type="ECO:0000313" key="11">
    <source>
        <dbReference type="Proteomes" id="UP000004594"/>
    </source>
</evidence>
<evidence type="ECO:0000256" key="2">
    <source>
        <dbReference type="ARBA" id="ARBA00022723"/>
    </source>
</evidence>
<comment type="cofactor">
    <cofactor evidence="7">
        <name>a divalent metal cation</name>
        <dbReference type="ChEBI" id="CHEBI:60240"/>
    </cofactor>
    <text evidence="7">Binds 2 divalent metal cations per subunit.</text>
</comment>
<dbReference type="Pfam" id="PF01546">
    <property type="entry name" value="Peptidase_M20"/>
    <property type="match status" value="1"/>
</dbReference>
<dbReference type="Proteomes" id="UP000004594">
    <property type="component" value="Unassembled WGS sequence"/>
</dbReference>
<feature type="domain" description="Peptidase M20 dimerisation" evidence="9">
    <location>
        <begin position="183"/>
        <end position="277"/>
    </location>
</feature>
<dbReference type="EMBL" id="AENT01000024">
    <property type="protein sequence ID" value="EFR42471.1"/>
    <property type="molecule type" value="Genomic_DNA"/>
</dbReference>
<evidence type="ECO:0000313" key="10">
    <source>
        <dbReference type="EMBL" id="EFR42471.1"/>
    </source>
</evidence>
<evidence type="ECO:0000256" key="8">
    <source>
        <dbReference type="SAM" id="Coils"/>
    </source>
</evidence>
<comment type="caution">
    <text evidence="10">The sequence shown here is derived from an EMBL/GenBank/DDBJ whole genome shotgun (WGS) entry which is preliminary data.</text>
</comment>
<feature type="coiled-coil region" evidence="8">
    <location>
        <begin position="249"/>
        <end position="276"/>
    </location>
</feature>